<evidence type="ECO:0000256" key="11">
    <source>
        <dbReference type="SAM" id="SignalP"/>
    </source>
</evidence>
<dbReference type="OrthoDB" id="10255543at2759"/>
<evidence type="ECO:0000313" key="14">
    <source>
        <dbReference type="EMBL" id="KAF7831337.1"/>
    </source>
</evidence>
<sequence>MVPTIFFLLLYLLLLPTNGSAQIHQEEGFISAAVSETGLDYAKDLLIHKAISSILQLQLPKIEKSASVRFVGNCRIVLSNISITDVRIGSSYVKTGEKGVTLVASGATANMSMKWGYSCSTWLLPIAVSDSGDASVKVKGMQMGLTADLKNQEGTLQLVLLDYGCYVGELSIKVEGGASWLYQRIVDLFGGEIASAVENSISEEIREGISKLNNSLQSLPKQIPLDETAVLNISFVDNPVLTNSSIEFEINGLFTRRNEVLVSQGYHRESDISSSCGGSLDMIKISLHEDVIKSASLVYFNAIGDGEGSKNIRAVHRVKEKEQGNKPTFKRTLRIFVEDGGKRRVQWELERQATEEPPKKGVPLTTVEQISTQVKQDGRLLCWVPRAQSQVHQGSSVQETNVMKRDVGVQTEEYEIVVLGDVRGVELAGMGEKGTKVGEGVSRSAPCKGKAKMDAQDNTIVTLRDPSTSGGTKCLEPETDSSSSEAEEGEFLDEASIISFFDNEEGLLIEQLEKEYEDQERDQKRRLDDGLEGVASLLEMDGGEGDIRPSFFPMASIDDQALLNTAGWRFIVPQLYKRYPNDEMKLNISVSSPPIVEVTNQDISATIFVDLIIDVLDAGDVIPVACISMEISASCSAKIFRNNIAGSLILNNFSTYLKWSKIGRLHEHLIQQGNGHSTTVQGAVDMVPIQNRDRVKIYIFPGIYRERVFVPRTKPYISFIGKENETHGVVITWNSKSSDIGFNGQALGTYGSATVTVESDYFCANRITFENSVVAVPGGRGMQGVAVRVDSERAMFYQVKFLGTQDTLLDNIGTHYFLNCLIQGKIDFICGSAKSLYEDCHLRSISENHGAIAAHRRDTPYENTGFSFLGCSIEGTGKVYLGRAWGNYSRIIYSNCYMEDIITPEGWTEWNHPSRKMTAVFGEFQCRGRGANRSGRVPWSRSFNYEEARPFLDKSFINGDNWLRL</sequence>
<dbReference type="SUPFAM" id="SSF51126">
    <property type="entry name" value="Pectin lyase-like"/>
    <property type="match status" value="1"/>
</dbReference>
<dbReference type="GO" id="GO:0030599">
    <property type="term" value="F:pectinesterase activity"/>
    <property type="evidence" value="ECO:0007669"/>
    <property type="project" value="UniProtKB-EC"/>
</dbReference>
<comment type="caution">
    <text evidence="14">The sequence shown here is derived from an EMBL/GenBank/DDBJ whole genome shotgun (WGS) entry which is preliminary data.</text>
</comment>
<protein>
    <recommendedName>
        <fullName evidence="4">pectinesterase</fullName>
        <ecNumber evidence="4">3.1.1.11</ecNumber>
    </recommendedName>
</protein>
<comment type="similarity">
    <text evidence="3">Belongs to the pectinesterase family.</text>
</comment>
<feature type="region of interest" description="Disordered" evidence="10">
    <location>
        <begin position="462"/>
        <end position="489"/>
    </location>
</feature>
<evidence type="ECO:0000256" key="1">
    <source>
        <dbReference type="ARBA" id="ARBA00004191"/>
    </source>
</evidence>
<evidence type="ECO:0000259" key="12">
    <source>
        <dbReference type="Pfam" id="PF01095"/>
    </source>
</evidence>
<evidence type="ECO:0000256" key="8">
    <source>
        <dbReference type="ARBA" id="ARBA00022801"/>
    </source>
</evidence>
<keyword evidence="15" id="KW-1185">Reference proteome</keyword>
<proteinExistence type="inferred from homology"/>
<comment type="subcellular location">
    <subcellularLocation>
        <location evidence="1">Secreted</location>
        <location evidence="1">Cell wall</location>
    </subcellularLocation>
</comment>
<evidence type="ECO:0000259" key="13">
    <source>
        <dbReference type="Pfam" id="PF01273"/>
    </source>
</evidence>
<feature type="domain" description="Pectinesterase catalytic" evidence="12">
    <location>
        <begin position="671"/>
        <end position="960"/>
    </location>
</feature>
<dbReference type="PANTHER" id="PTHR46801">
    <property type="entry name" value="OS06G0309200 PROTEIN"/>
    <property type="match status" value="1"/>
</dbReference>
<dbReference type="PANTHER" id="PTHR46801:SF2">
    <property type="entry name" value="LIPOPOLYSACCHARIDE-BINDING PROTEIN"/>
    <property type="match status" value="1"/>
</dbReference>
<evidence type="ECO:0000256" key="4">
    <source>
        <dbReference type="ARBA" id="ARBA00013229"/>
    </source>
</evidence>
<dbReference type="SUPFAM" id="SSF55394">
    <property type="entry name" value="Bactericidal permeability-increasing protein, BPI"/>
    <property type="match status" value="2"/>
</dbReference>
<dbReference type="Proteomes" id="UP000634136">
    <property type="component" value="Unassembled WGS sequence"/>
</dbReference>
<dbReference type="InterPro" id="IPR000070">
    <property type="entry name" value="Pectinesterase_cat"/>
</dbReference>
<dbReference type="Gene3D" id="3.15.10.10">
    <property type="entry name" value="Bactericidal permeability-increasing protein, domain 1"/>
    <property type="match status" value="1"/>
</dbReference>
<feature type="compositionally biased region" description="Polar residues" evidence="10">
    <location>
        <begin position="462"/>
        <end position="471"/>
    </location>
</feature>
<keyword evidence="7 11" id="KW-0732">Signal</keyword>
<dbReference type="GO" id="GO:0008289">
    <property type="term" value="F:lipid binding"/>
    <property type="evidence" value="ECO:0007669"/>
    <property type="project" value="InterPro"/>
</dbReference>
<feature type="domain" description="Lipid-binding serum glycoprotein N-terminal" evidence="13">
    <location>
        <begin position="38"/>
        <end position="212"/>
    </location>
</feature>
<evidence type="ECO:0000256" key="2">
    <source>
        <dbReference type="ARBA" id="ARBA00005184"/>
    </source>
</evidence>
<dbReference type="InterPro" id="IPR012334">
    <property type="entry name" value="Pectin_lyas_fold"/>
</dbReference>
<dbReference type="Gene3D" id="3.15.20.10">
    <property type="entry name" value="Bactericidal permeability-increasing protein, domain 2"/>
    <property type="match status" value="2"/>
</dbReference>
<evidence type="ECO:0000256" key="7">
    <source>
        <dbReference type="ARBA" id="ARBA00022729"/>
    </source>
</evidence>
<dbReference type="FunFam" id="2.160.20.10:FF:000008">
    <property type="entry name" value="Pectinesterase"/>
    <property type="match status" value="1"/>
</dbReference>
<accession>A0A834WQX9</accession>
<evidence type="ECO:0000256" key="6">
    <source>
        <dbReference type="ARBA" id="ARBA00022525"/>
    </source>
</evidence>
<dbReference type="EMBL" id="JAAIUW010000005">
    <property type="protein sequence ID" value="KAF7831337.1"/>
    <property type="molecule type" value="Genomic_DNA"/>
</dbReference>
<keyword evidence="5" id="KW-0134">Cell wall</keyword>
<dbReference type="EC" id="3.1.1.11" evidence="4"/>
<dbReference type="AlphaFoldDB" id="A0A834WQX9"/>
<evidence type="ECO:0000256" key="3">
    <source>
        <dbReference type="ARBA" id="ARBA00008891"/>
    </source>
</evidence>
<keyword evidence="9" id="KW-0063">Aspartyl esterase</keyword>
<name>A0A834WQX9_9FABA</name>
<dbReference type="UniPathway" id="UPA00545">
    <property type="reaction ID" value="UER00823"/>
</dbReference>
<evidence type="ECO:0000256" key="9">
    <source>
        <dbReference type="ARBA" id="ARBA00023085"/>
    </source>
</evidence>
<dbReference type="Pfam" id="PF01273">
    <property type="entry name" value="LBP_BPI_CETP"/>
    <property type="match status" value="1"/>
</dbReference>
<keyword evidence="8" id="KW-0378">Hydrolase</keyword>
<reference evidence="14" key="1">
    <citation type="submission" date="2020-09" db="EMBL/GenBank/DDBJ databases">
        <title>Genome-Enabled Discovery of Anthraquinone Biosynthesis in Senna tora.</title>
        <authorList>
            <person name="Kang S.-H."/>
            <person name="Pandey R.P."/>
            <person name="Lee C.-M."/>
            <person name="Sim J.-S."/>
            <person name="Jeong J.-T."/>
            <person name="Choi B.-S."/>
            <person name="Jung M."/>
            <person name="Ginzburg D."/>
            <person name="Zhao K."/>
            <person name="Won S.Y."/>
            <person name="Oh T.-J."/>
            <person name="Yu Y."/>
            <person name="Kim N.-H."/>
            <person name="Lee O.R."/>
            <person name="Lee T.-H."/>
            <person name="Bashyal P."/>
            <person name="Kim T.-S."/>
            <person name="Lee W.-H."/>
            <person name="Kawkins C."/>
            <person name="Kim C.-K."/>
            <person name="Kim J.S."/>
            <person name="Ahn B.O."/>
            <person name="Rhee S.Y."/>
            <person name="Sohng J.K."/>
        </authorList>
    </citation>
    <scope>NUCLEOTIDE SEQUENCE</scope>
    <source>
        <tissue evidence="14">Leaf</tissue>
    </source>
</reference>
<dbReference type="InterPro" id="IPR017942">
    <property type="entry name" value="Lipid-bd_serum_glycop_N"/>
</dbReference>
<organism evidence="14 15">
    <name type="scientific">Senna tora</name>
    <dbReference type="NCBI Taxonomy" id="362788"/>
    <lineage>
        <taxon>Eukaryota</taxon>
        <taxon>Viridiplantae</taxon>
        <taxon>Streptophyta</taxon>
        <taxon>Embryophyta</taxon>
        <taxon>Tracheophyta</taxon>
        <taxon>Spermatophyta</taxon>
        <taxon>Magnoliopsida</taxon>
        <taxon>eudicotyledons</taxon>
        <taxon>Gunneridae</taxon>
        <taxon>Pentapetalae</taxon>
        <taxon>rosids</taxon>
        <taxon>fabids</taxon>
        <taxon>Fabales</taxon>
        <taxon>Fabaceae</taxon>
        <taxon>Caesalpinioideae</taxon>
        <taxon>Cassia clade</taxon>
        <taxon>Senna</taxon>
    </lineage>
</organism>
<comment type="pathway">
    <text evidence="2">Glycan metabolism; pectin degradation; 2-dehydro-3-deoxy-D-gluconate from pectin: step 1/5.</text>
</comment>
<evidence type="ECO:0000256" key="10">
    <source>
        <dbReference type="SAM" id="MobiDB-lite"/>
    </source>
</evidence>
<dbReference type="InterPro" id="IPR017943">
    <property type="entry name" value="Bactericidal_perm-incr_a/b_dom"/>
</dbReference>
<evidence type="ECO:0000313" key="15">
    <source>
        <dbReference type="Proteomes" id="UP000634136"/>
    </source>
</evidence>
<dbReference type="InterPro" id="IPR045897">
    <property type="entry name" value="BPI/LBP_pln"/>
</dbReference>
<dbReference type="GO" id="GO:0045490">
    <property type="term" value="P:pectin catabolic process"/>
    <property type="evidence" value="ECO:0007669"/>
    <property type="project" value="UniProtKB-UniPathway"/>
</dbReference>
<dbReference type="InterPro" id="IPR011050">
    <property type="entry name" value="Pectin_lyase_fold/virulence"/>
</dbReference>
<keyword evidence="6" id="KW-0964">Secreted</keyword>
<evidence type="ECO:0000256" key="5">
    <source>
        <dbReference type="ARBA" id="ARBA00022512"/>
    </source>
</evidence>
<feature type="chain" id="PRO_5032765302" description="pectinesterase" evidence="11">
    <location>
        <begin position="22"/>
        <end position="965"/>
    </location>
</feature>
<dbReference type="CDD" id="cd00025">
    <property type="entry name" value="BPI1"/>
    <property type="match status" value="1"/>
</dbReference>
<dbReference type="GO" id="GO:0042545">
    <property type="term" value="P:cell wall modification"/>
    <property type="evidence" value="ECO:0007669"/>
    <property type="project" value="InterPro"/>
</dbReference>
<feature type="signal peptide" evidence="11">
    <location>
        <begin position="1"/>
        <end position="21"/>
    </location>
</feature>
<gene>
    <name evidence="14" type="ORF">G2W53_013670</name>
</gene>
<dbReference type="Gene3D" id="2.160.20.10">
    <property type="entry name" value="Single-stranded right-handed beta-helix, Pectin lyase-like"/>
    <property type="match status" value="1"/>
</dbReference>
<dbReference type="Pfam" id="PF01095">
    <property type="entry name" value="Pectinesterase"/>
    <property type="match status" value="1"/>
</dbReference>